<dbReference type="EMBL" id="QYUK01000011">
    <property type="protein sequence ID" value="RJF86840.1"/>
    <property type="molecule type" value="Genomic_DNA"/>
</dbReference>
<gene>
    <name evidence="1" type="ORF">D3874_07265</name>
</gene>
<evidence type="ECO:0000313" key="1">
    <source>
        <dbReference type="EMBL" id="RJF86840.1"/>
    </source>
</evidence>
<sequence>MSRRDSPNAVERRLRRIAGRHGLNLLKPQKLDAQIERHGGYMLRDEETAKIVFGDKEYRFSADIDEIEAYLAALDAAGKA</sequence>
<reference evidence="1 2" key="1">
    <citation type="submission" date="2018-09" db="EMBL/GenBank/DDBJ databases">
        <authorList>
            <person name="Zhu H."/>
        </authorList>
    </citation>
    <scope>NUCLEOTIDE SEQUENCE [LARGE SCALE GENOMIC DNA]</scope>
    <source>
        <strain evidence="1 2">K1W22B-8</strain>
    </source>
</reference>
<evidence type="ECO:0000313" key="2">
    <source>
        <dbReference type="Proteomes" id="UP000284605"/>
    </source>
</evidence>
<keyword evidence="2" id="KW-1185">Reference proteome</keyword>
<comment type="caution">
    <text evidence="1">The sequence shown here is derived from an EMBL/GenBank/DDBJ whole genome shotgun (WGS) entry which is preliminary data.</text>
</comment>
<dbReference type="Proteomes" id="UP000284605">
    <property type="component" value="Unassembled WGS sequence"/>
</dbReference>
<name>A0A418W9Z7_9PROT</name>
<proteinExistence type="predicted"/>
<accession>A0A418W9Z7</accession>
<organism evidence="1 2">
    <name type="scientific">Oleomonas cavernae</name>
    <dbReference type="NCBI Taxonomy" id="2320859"/>
    <lineage>
        <taxon>Bacteria</taxon>
        <taxon>Pseudomonadati</taxon>
        <taxon>Pseudomonadota</taxon>
        <taxon>Alphaproteobacteria</taxon>
        <taxon>Acetobacterales</taxon>
        <taxon>Acetobacteraceae</taxon>
        <taxon>Oleomonas</taxon>
    </lineage>
</organism>
<dbReference type="RefSeq" id="WP_119777485.1">
    <property type="nucleotide sequence ID" value="NZ_QYUK01000011.1"/>
</dbReference>
<dbReference type="OrthoDB" id="7950117at2"/>
<protein>
    <submittedName>
        <fullName evidence="1">Uncharacterized protein</fullName>
    </submittedName>
</protein>
<dbReference type="AlphaFoldDB" id="A0A418W9Z7"/>